<proteinExistence type="predicted"/>
<comment type="caution">
    <text evidence="2">The sequence shown here is derived from an EMBL/GenBank/DDBJ whole genome shotgun (WGS) entry which is preliminary data.</text>
</comment>
<organism evidence="2 3">
    <name type="scientific">Thalassiosira oceanica</name>
    <name type="common">Marine diatom</name>
    <dbReference type="NCBI Taxonomy" id="159749"/>
    <lineage>
        <taxon>Eukaryota</taxon>
        <taxon>Sar</taxon>
        <taxon>Stramenopiles</taxon>
        <taxon>Ochrophyta</taxon>
        <taxon>Bacillariophyta</taxon>
        <taxon>Coscinodiscophyceae</taxon>
        <taxon>Thalassiosirophycidae</taxon>
        <taxon>Thalassiosirales</taxon>
        <taxon>Thalassiosiraceae</taxon>
        <taxon>Thalassiosira</taxon>
    </lineage>
</organism>
<feature type="region of interest" description="Disordered" evidence="1">
    <location>
        <begin position="51"/>
        <end position="98"/>
    </location>
</feature>
<evidence type="ECO:0000313" key="3">
    <source>
        <dbReference type="Proteomes" id="UP000266841"/>
    </source>
</evidence>
<dbReference type="EMBL" id="AGNL01001218">
    <property type="protein sequence ID" value="EJK77173.1"/>
    <property type="molecule type" value="Genomic_DNA"/>
</dbReference>
<keyword evidence="3" id="KW-1185">Reference proteome</keyword>
<gene>
    <name evidence="2" type="ORF">THAOC_01014</name>
</gene>
<protein>
    <submittedName>
        <fullName evidence="2">Uncharacterized protein</fullName>
    </submittedName>
</protein>
<accession>K0TEP9</accession>
<evidence type="ECO:0000313" key="2">
    <source>
        <dbReference type="EMBL" id="EJK77173.1"/>
    </source>
</evidence>
<name>K0TEP9_THAOC</name>
<dbReference type="AlphaFoldDB" id="K0TEP9"/>
<reference evidence="2 3" key="1">
    <citation type="journal article" date="2012" name="Genome Biol.">
        <title>Genome and low-iron response of an oceanic diatom adapted to chronic iron limitation.</title>
        <authorList>
            <person name="Lommer M."/>
            <person name="Specht M."/>
            <person name="Roy A.S."/>
            <person name="Kraemer L."/>
            <person name="Andreson R."/>
            <person name="Gutowska M.A."/>
            <person name="Wolf J."/>
            <person name="Bergner S.V."/>
            <person name="Schilhabel M.B."/>
            <person name="Klostermeier U.C."/>
            <person name="Beiko R.G."/>
            <person name="Rosenstiel P."/>
            <person name="Hippler M."/>
            <person name="Laroche J."/>
        </authorList>
    </citation>
    <scope>NUCLEOTIDE SEQUENCE [LARGE SCALE GENOMIC DNA]</scope>
    <source>
        <strain evidence="2 3">CCMP1005</strain>
    </source>
</reference>
<dbReference type="Proteomes" id="UP000266841">
    <property type="component" value="Unassembled WGS sequence"/>
</dbReference>
<evidence type="ECO:0000256" key="1">
    <source>
        <dbReference type="SAM" id="MobiDB-lite"/>
    </source>
</evidence>
<sequence>MMVQLPMRKIKCEVADFVKMRQEKLTSTLPRRPLPPSRKFPLARTAHGLVFTRKIEDQSGEGRGPSHSQIRKRKVSSQGWYPHPSPPPPSLPQYFAPPRCRGGRSAFSTPILSSDVAVRGRPLASAVRRGRGAAKDERHDILLTQKIISRHIETNMKEEDFVVKEFHVEDDDDDREWSEQLRGLKALVQGETYEPALTLARDTGSKIASAETYRPILESCKPVIDGVKSAGVLGSVKSAGSRIGDACRPVVGSVVSAGGKIASAETYRPALDKVKSAGCKVGDACKSASSALTAAETYKPAIDGVKSLANGETYKPALDKIKSASSKVGGACMSASGKIASVETYRPALDKIKSVGCKVGVTCKPAINGVKSLAHKKTYKDLGRRLRGGRRRNKDDGINGEGVVVVAATTTINLGKLSVGTSPYVPGK</sequence>